<organism evidence="2 3">
    <name type="scientific">Tritrichomonas musculus</name>
    <dbReference type="NCBI Taxonomy" id="1915356"/>
    <lineage>
        <taxon>Eukaryota</taxon>
        <taxon>Metamonada</taxon>
        <taxon>Parabasalia</taxon>
        <taxon>Tritrichomonadida</taxon>
        <taxon>Tritrichomonadidae</taxon>
        <taxon>Tritrichomonas</taxon>
    </lineage>
</organism>
<evidence type="ECO:0000313" key="3">
    <source>
        <dbReference type="Proteomes" id="UP001470230"/>
    </source>
</evidence>
<feature type="region of interest" description="Disordered" evidence="1">
    <location>
        <begin position="789"/>
        <end position="830"/>
    </location>
</feature>
<comment type="caution">
    <text evidence="2">The sequence shown here is derived from an EMBL/GenBank/DDBJ whole genome shotgun (WGS) entry which is preliminary data.</text>
</comment>
<evidence type="ECO:0000256" key="1">
    <source>
        <dbReference type="SAM" id="MobiDB-lite"/>
    </source>
</evidence>
<evidence type="ECO:0008006" key="4">
    <source>
        <dbReference type="Google" id="ProtNLM"/>
    </source>
</evidence>
<keyword evidence="3" id="KW-1185">Reference proteome</keyword>
<accession>A0ABR2L815</accession>
<dbReference type="Proteomes" id="UP001470230">
    <property type="component" value="Unassembled WGS sequence"/>
</dbReference>
<proteinExistence type="predicted"/>
<protein>
    <recommendedName>
        <fullName evidence="4">VIT domain-containing protein</fullName>
    </recommendedName>
</protein>
<gene>
    <name evidence="2" type="ORF">M9Y10_001789</name>
</gene>
<reference evidence="2 3" key="1">
    <citation type="submission" date="2024-04" db="EMBL/GenBank/DDBJ databases">
        <title>Tritrichomonas musculus Genome.</title>
        <authorList>
            <person name="Alves-Ferreira E."/>
            <person name="Grigg M."/>
            <person name="Lorenzi H."/>
            <person name="Galac M."/>
        </authorList>
    </citation>
    <scope>NUCLEOTIDE SEQUENCE [LARGE SCALE GENOMIC DNA]</scope>
    <source>
        <strain evidence="2 3">EAF2021</strain>
    </source>
</reference>
<sequence>MLKVYDREQIDEIRNKYITGINSIPPDKNEFPNSLIISMLHFYVDIIDNTAKVKIQMQIYNHHQEKTEFTYMLPFIFPHELISLSVNCNERSKETFPESESFPNIEFDDKVAEGKFSIRLNHQEPYLTFLILANFSPQTNITVTVELMSSLTVNPNYSIFQIPLIEKYNNLLYPSYSIKIDISTEKENFYDLQLEYNNENQSESIKNNKKTIYKENVSFRSIFRLKILQNREKQEQIIAIKETPDIIFFIDESSDSNTGTTILNFLKNFGTNFRFNIVRTGPNGNILSTNMCKNDEDGLDNAQKFLEESKTTNSSYNFNDCYLNIFGNESKNEEEKSPFNSGQIQRPQEKLIKGVNYHNTVAILVGSFSQDNNTPKKTMTYLIDPYHFYNSEIFAIKNNFINIDTSMGLNHAFTSLLQKLRTKTQDTNQTQEDIDVIEFYQKKLLGKITSLKHFIHKYFPKGFQCQEDTDFLINLWKTFDVDLGGFWTEKYDKKDNNKVNKQKDLLNEHDIKYVLDKEIEKEKKCSLENAKELRELFRDEEIDYYLNFKQYLFNGNIHNIEIFISYTSAYINRAFYEGIDPEIIGALVKTNEQIDKITDQYKENKKDQHLFYNLLFEKYYEVIEIIRKISAIRHRRNPNLHHIQIQTGNPIIIPKCRENNSFFPKIVSKQYITFKDDSSSSIEANGPYITSYEPTNKIDKLHHSLCEVDVIKDNNKIGKIKQQQYDPDPQYKMDKEFQKKVKEDRKQILAEYFENRKEDKILNRSNKDEKGQEEKTNFTKNINLEISTKKLESEGETATQSPIDTFGSVDLKPQIDLSYEDNDTENKLSA</sequence>
<evidence type="ECO:0000313" key="2">
    <source>
        <dbReference type="EMBL" id="KAK8899473.1"/>
    </source>
</evidence>
<name>A0ABR2L815_9EUKA</name>
<dbReference type="EMBL" id="JAPFFF010000001">
    <property type="protein sequence ID" value="KAK8899473.1"/>
    <property type="molecule type" value="Genomic_DNA"/>
</dbReference>